<dbReference type="AlphaFoldDB" id="A0A6P5GVC1"/>
<sequence>MARVAAAASCGMRSPSGGGSGALRGGAKKVGCGSGNDAGGGSGVGRGIGGRSGRGGVERRGGGRRGGGAGSRVSVTDLCDVSSLAHPCQGRQSIHFLPPWRSRIFLCHTTIHDLLSTSTIAVVNRPR</sequence>
<dbReference type="GeneID" id="109727099"/>
<name>A0A6P5GVC1_ANACO</name>
<feature type="region of interest" description="Disordered" evidence="1">
    <location>
        <begin position="34"/>
        <end position="73"/>
    </location>
</feature>
<accession>A0A6P5GVC1</accession>
<proteinExistence type="predicted"/>
<organism evidence="2 3">
    <name type="scientific">Ananas comosus</name>
    <name type="common">Pineapple</name>
    <name type="synonym">Ananas ananas</name>
    <dbReference type="NCBI Taxonomy" id="4615"/>
    <lineage>
        <taxon>Eukaryota</taxon>
        <taxon>Viridiplantae</taxon>
        <taxon>Streptophyta</taxon>
        <taxon>Embryophyta</taxon>
        <taxon>Tracheophyta</taxon>
        <taxon>Spermatophyta</taxon>
        <taxon>Magnoliopsida</taxon>
        <taxon>Liliopsida</taxon>
        <taxon>Poales</taxon>
        <taxon>Bromeliaceae</taxon>
        <taxon>Bromelioideae</taxon>
        <taxon>Ananas</taxon>
    </lineage>
</organism>
<reference evidence="3" key="2">
    <citation type="submission" date="2025-08" db="UniProtKB">
        <authorList>
            <consortium name="RefSeq"/>
        </authorList>
    </citation>
    <scope>IDENTIFICATION</scope>
    <source>
        <tissue evidence="3">Leaf</tissue>
    </source>
</reference>
<evidence type="ECO:0000313" key="3">
    <source>
        <dbReference type="RefSeq" id="XP_020112586.1"/>
    </source>
</evidence>
<dbReference type="Proteomes" id="UP000515123">
    <property type="component" value="Linkage group 22"/>
</dbReference>
<reference evidence="2" key="1">
    <citation type="journal article" date="2015" name="Nat. Genet.">
        <title>The pineapple genome and the evolution of CAM photosynthesis.</title>
        <authorList>
            <person name="Ming R."/>
            <person name="VanBuren R."/>
            <person name="Wai C.M."/>
            <person name="Tang H."/>
            <person name="Schatz M.C."/>
            <person name="Bowers J.E."/>
            <person name="Lyons E."/>
            <person name="Wang M.L."/>
            <person name="Chen J."/>
            <person name="Biggers E."/>
            <person name="Zhang J."/>
            <person name="Huang L."/>
            <person name="Zhang L."/>
            <person name="Miao W."/>
            <person name="Zhang J."/>
            <person name="Ye Z."/>
            <person name="Miao C."/>
            <person name="Lin Z."/>
            <person name="Wang H."/>
            <person name="Zhou H."/>
            <person name="Yim W.C."/>
            <person name="Priest H.D."/>
            <person name="Zheng C."/>
            <person name="Woodhouse M."/>
            <person name="Edger P.P."/>
            <person name="Guyot R."/>
            <person name="Guo H.B."/>
            <person name="Guo H."/>
            <person name="Zheng G."/>
            <person name="Singh R."/>
            <person name="Sharma A."/>
            <person name="Min X."/>
            <person name="Zheng Y."/>
            <person name="Lee H."/>
            <person name="Gurtowski J."/>
            <person name="Sedlazeck F.J."/>
            <person name="Harkess A."/>
            <person name="McKain M.R."/>
            <person name="Liao Z."/>
            <person name="Fang J."/>
            <person name="Liu J."/>
            <person name="Zhang X."/>
            <person name="Zhang Q."/>
            <person name="Hu W."/>
            <person name="Qin Y."/>
            <person name="Wang K."/>
            <person name="Chen L.Y."/>
            <person name="Shirley N."/>
            <person name="Lin Y.R."/>
            <person name="Liu L.Y."/>
            <person name="Hernandez A.G."/>
            <person name="Wright C.L."/>
            <person name="Bulone V."/>
            <person name="Tuskan G.A."/>
            <person name="Heath K."/>
            <person name="Zee F."/>
            <person name="Moore P.H."/>
            <person name="Sunkar R."/>
            <person name="Leebens-Mack J.H."/>
            <person name="Mockler T."/>
            <person name="Bennetzen J.L."/>
            <person name="Freeling M."/>
            <person name="Sankoff D."/>
            <person name="Paterson A.H."/>
            <person name="Zhu X."/>
            <person name="Yang X."/>
            <person name="Smith J.A."/>
            <person name="Cushman J.C."/>
            <person name="Paull R.E."/>
            <person name="Yu Q."/>
        </authorList>
    </citation>
    <scope>NUCLEOTIDE SEQUENCE [LARGE SCALE GENOMIC DNA]</scope>
    <source>
        <strain evidence="2">cv. F153</strain>
    </source>
</reference>
<evidence type="ECO:0000313" key="2">
    <source>
        <dbReference type="Proteomes" id="UP000515123"/>
    </source>
</evidence>
<keyword evidence="2" id="KW-1185">Reference proteome</keyword>
<gene>
    <name evidence="3" type="primary">LOC109727099</name>
</gene>
<protein>
    <submittedName>
        <fullName evidence="3">Glycine-rich cell wall structural protein 1-like</fullName>
    </submittedName>
</protein>
<feature type="compositionally biased region" description="Gly residues" evidence="1">
    <location>
        <begin position="34"/>
        <end position="55"/>
    </location>
</feature>
<dbReference type="RefSeq" id="XP_020112586.1">
    <property type="nucleotide sequence ID" value="XM_020256997.1"/>
</dbReference>
<evidence type="ECO:0000256" key="1">
    <source>
        <dbReference type="SAM" id="MobiDB-lite"/>
    </source>
</evidence>